<dbReference type="Gene3D" id="3.30.1380.20">
    <property type="entry name" value="Trafficking protein particle complex subunit 3"/>
    <property type="match status" value="1"/>
</dbReference>
<dbReference type="GO" id="GO:0030008">
    <property type="term" value="C:TRAPP complex"/>
    <property type="evidence" value="ECO:0007669"/>
    <property type="project" value="TreeGrafter"/>
</dbReference>
<dbReference type="VEuPathDB" id="TriTrypDB:BCY84_11083"/>
<dbReference type="CDD" id="cd14944">
    <property type="entry name" value="TRAPPC6A_Trs33"/>
    <property type="match status" value="1"/>
</dbReference>
<dbReference type="AlphaFoldDB" id="A0A2V2UKL5"/>
<dbReference type="VEuPathDB" id="TriTrypDB:TcYC6_0082610"/>
<dbReference type="GO" id="GO:0006888">
    <property type="term" value="P:endoplasmic reticulum to Golgi vesicle-mediated transport"/>
    <property type="evidence" value="ECO:0007669"/>
    <property type="project" value="TreeGrafter"/>
</dbReference>
<dbReference type="Pfam" id="PF04051">
    <property type="entry name" value="TRAPP"/>
    <property type="match status" value="1"/>
</dbReference>
<dbReference type="Proteomes" id="UP000246121">
    <property type="component" value="Unassembled WGS sequence"/>
</dbReference>
<dbReference type="InterPro" id="IPR007194">
    <property type="entry name" value="TRAPP_component"/>
</dbReference>
<comment type="caution">
    <text evidence="2">The sequence shown here is derived from an EMBL/GenBank/DDBJ whole genome shotgun (WGS) entry which is preliminary data.</text>
</comment>
<dbReference type="VEuPathDB" id="TriTrypDB:C4B63_216g36"/>
<dbReference type="PANTHER" id="PTHR12817">
    <property type="entry name" value="TRAFFICKING PROTEIN PARTICLE COMPLEX SUBUNIT 6B"/>
    <property type="match status" value="1"/>
</dbReference>
<accession>A0A2V2UKL5</accession>
<proteinExistence type="inferred from homology"/>
<dbReference type="VEuPathDB" id="TriTrypDB:TcCLB.507991.126"/>
<dbReference type="PANTHER" id="PTHR12817:SF0">
    <property type="entry name" value="GEO08327P1"/>
    <property type="match status" value="1"/>
</dbReference>
<dbReference type="SUPFAM" id="SSF111126">
    <property type="entry name" value="Ligand-binding domain in the NO signalling and Golgi transport"/>
    <property type="match status" value="1"/>
</dbReference>
<dbReference type="OrthoDB" id="10254842at2759"/>
<dbReference type="EMBL" id="PRFA01000216">
    <property type="protein sequence ID" value="PWU84574.1"/>
    <property type="molecule type" value="Genomic_DNA"/>
</dbReference>
<dbReference type="VEuPathDB" id="TriTrypDB:TCDM_14034"/>
<dbReference type="InterPro" id="IPR024096">
    <property type="entry name" value="NO_sig/Golgi_transp_ligand-bd"/>
</dbReference>
<dbReference type="VEuPathDB" id="TriTrypDB:TcBrA4_0009840"/>
<dbReference type="GO" id="GO:0005801">
    <property type="term" value="C:cis-Golgi network"/>
    <property type="evidence" value="ECO:0007669"/>
    <property type="project" value="TreeGrafter"/>
</dbReference>
<evidence type="ECO:0000256" key="1">
    <source>
        <dbReference type="ARBA" id="ARBA00006218"/>
    </source>
</evidence>
<dbReference type="VEuPathDB" id="TriTrypDB:TcG_05444"/>
<dbReference type="VEuPathDB" id="TriTrypDB:TcCLB.504035.80"/>
<dbReference type="InterPro" id="IPR037992">
    <property type="entry name" value="TRAPPC6/Trs33"/>
</dbReference>
<organism evidence="2 3">
    <name type="scientific">Trypanosoma cruzi</name>
    <dbReference type="NCBI Taxonomy" id="5693"/>
    <lineage>
        <taxon>Eukaryota</taxon>
        <taxon>Discoba</taxon>
        <taxon>Euglenozoa</taxon>
        <taxon>Kinetoplastea</taxon>
        <taxon>Metakinetoplastina</taxon>
        <taxon>Trypanosomatida</taxon>
        <taxon>Trypanosomatidae</taxon>
        <taxon>Trypanosoma</taxon>
        <taxon>Schizotrypanum</taxon>
    </lineage>
</organism>
<dbReference type="VEuPathDB" id="TriTrypDB:TcCL_NonESM08102"/>
<evidence type="ECO:0008006" key="4">
    <source>
        <dbReference type="Google" id="ProtNLM"/>
    </source>
</evidence>
<dbReference type="VEuPathDB" id="TriTrypDB:TCSYLVIO_001435"/>
<sequence>MSHNGLVSESVVAALNMELISYVVVRHTFRGEDSLIDNSGNEIELNIHKGLEGLGLLVGLRLSERLLYRQPSFGEWTPPGVSQFVARQFWKTAFGKRIDRLMHMNDIYFCLIDKNFRWLQGFPKMRGERIVSTTVLSPYGYSEETVAEDEGASPRTERLGSVPIHKDVLIYTVGILKGLIRVMYPTGSIEIHANLNNENETQFVLDFRSPTA</sequence>
<evidence type="ECO:0000313" key="3">
    <source>
        <dbReference type="Proteomes" id="UP000246121"/>
    </source>
</evidence>
<gene>
    <name evidence="2" type="ORF">C4B63_216g36</name>
</gene>
<reference evidence="2 3" key="1">
    <citation type="journal article" date="2018" name="Microb. Genom.">
        <title>Expanding an expanded genome: long-read sequencing of Trypanosoma cruzi.</title>
        <authorList>
            <person name="Berna L."/>
            <person name="Rodriguez M."/>
            <person name="Chiribao M.L."/>
            <person name="Parodi-Talice A."/>
            <person name="Pita S."/>
            <person name="Rijo G."/>
            <person name="Alvarez-Valin F."/>
            <person name="Robello C."/>
        </authorList>
    </citation>
    <scope>NUCLEOTIDE SEQUENCE [LARGE SCALE GENOMIC DNA]</scope>
    <source>
        <strain evidence="2 3">Dm28c</strain>
    </source>
</reference>
<dbReference type="VEuPathDB" id="TriTrypDB:ECC02_003534"/>
<comment type="similarity">
    <text evidence="1">Belongs to the TRAPP small subunits family. BET3 subfamily.</text>
</comment>
<evidence type="ECO:0000313" key="2">
    <source>
        <dbReference type="EMBL" id="PWU84574.1"/>
    </source>
</evidence>
<name>A0A2V2UKL5_TRYCR</name>
<dbReference type="VEuPathDB" id="TriTrypDB:C3747_42g8"/>
<dbReference type="GO" id="GO:0005802">
    <property type="term" value="C:trans-Golgi network"/>
    <property type="evidence" value="ECO:0007669"/>
    <property type="project" value="TreeGrafter"/>
</dbReference>
<dbReference type="VEuPathDB" id="TriTrypDB:Tc_MARK_254"/>
<protein>
    <recommendedName>
        <fullName evidence="4">Transport protein particle (TRAPP) component</fullName>
    </recommendedName>
</protein>